<gene>
    <name evidence="2" type="ORF">PPERSA_11852</name>
</gene>
<evidence type="ECO:0000313" key="2">
    <source>
        <dbReference type="EMBL" id="KRX02512.1"/>
    </source>
</evidence>
<feature type="coiled-coil region" evidence="1">
    <location>
        <begin position="245"/>
        <end position="272"/>
    </location>
</feature>
<proteinExistence type="predicted"/>
<dbReference type="AlphaFoldDB" id="A0A0V0QKD6"/>
<keyword evidence="3" id="KW-1185">Reference proteome</keyword>
<reference evidence="2 3" key="1">
    <citation type="journal article" date="2015" name="Sci. Rep.">
        <title>Genome of the facultative scuticociliatosis pathogen Pseudocohnilembus persalinus provides insight into its virulence through horizontal gene transfer.</title>
        <authorList>
            <person name="Xiong J."/>
            <person name="Wang G."/>
            <person name="Cheng J."/>
            <person name="Tian M."/>
            <person name="Pan X."/>
            <person name="Warren A."/>
            <person name="Jiang C."/>
            <person name="Yuan D."/>
            <person name="Miao W."/>
        </authorList>
    </citation>
    <scope>NUCLEOTIDE SEQUENCE [LARGE SCALE GENOMIC DNA]</scope>
    <source>
        <strain evidence="2">36N120E</strain>
    </source>
</reference>
<organism evidence="2 3">
    <name type="scientific">Pseudocohnilembus persalinus</name>
    <name type="common">Ciliate</name>
    <dbReference type="NCBI Taxonomy" id="266149"/>
    <lineage>
        <taxon>Eukaryota</taxon>
        <taxon>Sar</taxon>
        <taxon>Alveolata</taxon>
        <taxon>Ciliophora</taxon>
        <taxon>Intramacronucleata</taxon>
        <taxon>Oligohymenophorea</taxon>
        <taxon>Scuticociliatia</taxon>
        <taxon>Philasterida</taxon>
        <taxon>Pseudocohnilembidae</taxon>
        <taxon>Pseudocohnilembus</taxon>
    </lineage>
</organism>
<dbReference type="Proteomes" id="UP000054937">
    <property type="component" value="Unassembled WGS sequence"/>
</dbReference>
<sequence>MSYKSQSLTKKFNGTLSLPIIAQNANNGNNHNFRYGNQKLKSSNLQQENYPGNSSINLDDDCQMGKNFYKNQNISSSQHLKNQSKFIFNSTNQYGSNYHNSKIQGDNTMNKLIKQKQNQEVLPEYTGFEKQIITMMQNQQKARKLTEIQQFNQKNYPQGFQTQHDKSVKLIISPTLDINILENWKTANKPSDQVIIYLSEIQNLQIDQNIINYVDFIILQTNQNVGSKNTKNIIFAKNQYENFLIETIQEQNQQFQDQKQNLEENSKNSVIQFYRAALICQYHNKYVKQHQI</sequence>
<comment type="caution">
    <text evidence="2">The sequence shown here is derived from an EMBL/GenBank/DDBJ whole genome shotgun (WGS) entry which is preliminary data.</text>
</comment>
<dbReference type="EMBL" id="LDAU01000154">
    <property type="protein sequence ID" value="KRX02512.1"/>
    <property type="molecule type" value="Genomic_DNA"/>
</dbReference>
<dbReference type="InParanoid" id="A0A0V0QKD6"/>
<keyword evidence="1" id="KW-0175">Coiled coil</keyword>
<accession>A0A0V0QKD6</accession>
<name>A0A0V0QKD6_PSEPJ</name>
<evidence type="ECO:0000313" key="3">
    <source>
        <dbReference type="Proteomes" id="UP000054937"/>
    </source>
</evidence>
<protein>
    <submittedName>
        <fullName evidence="2">Uncharacterized protein</fullName>
    </submittedName>
</protein>
<evidence type="ECO:0000256" key="1">
    <source>
        <dbReference type="SAM" id="Coils"/>
    </source>
</evidence>